<dbReference type="Pfam" id="PF06776">
    <property type="entry name" value="IalB"/>
    <property type="match status" value="1"/>
</dbReference>
<dbReference type="InterPro" id="IPR010642">
    <property type="entry name" value="Invasion_prot_B"/>
</dbReference>
<organism evidence="2 4">
    <name type="scientific">Devosia limi DSM 17137</name>
    <dbReference type="NCBI Taxonomy" id="1121477"/>
    <lineage>
        <taxon>Bacteria</taxon>
        <taxon>Pseudomonadati</taxon>
        <taxon>Pseudomonadota</taxon>
        <taxon>Alphaproteobacteria</taxon>
        <taxon>Hyphomicrobiales</taxon>
        <taxon>Devosiaceae</taxon>
        <taxon>Devosia</taxon>
    </lineage>
</organism>
<evidence type="ECO:0000313" key="3">
    <source>
        <dbReference type="EMBL" id="SHF48630.1"/>
    </source>
</evidence>
<dbReference type="Gene3D" id="2.60.40.1880">
    <property type="entry name" value="Invasion associated locus B (IalB) protein"/>
    <property type="match status" value="1"/>
</dbReference>
<gene>
    <name evidence="3" type="ORF">SAMN02745223_02765</name>
    <name evidence="2" type="ORF">VW29_14805</name>
</gene>
<keyword evidence="1" id="KW-0732">Signal</keyword>
<dbReference type="RefSeq" id="WP_046136038.1">
    <property type="nucleotide sequence ID" value="NZ_FQVC01000008.1"/>
</dbReference>
<accession>A0A0F5LKM3</accession>
<evidence type="ECO:0000313" key="4">
    <source>
        <dbReference type="Proteomes" id="UP000033608"/>
    </source>
</evidence>
<dbReference type="Proteomes" id="UP000033608">
    <property type="component" value="Unassembled WGS sequence"/>
</dbReference>
<protein>
    <submittedName>
        <fullName evidence="3">Invasion protein IalB, involved in pathogenesis</fullName>
    </submittedName>
</protein>
<proteinExistence type="predicted"/>
<dbReference type="OrthoDB" id="9814802at2"/>
<dbReference type="AlphaFoldDB" id="A0A0F5LKM3"/>
<evidence type="ECO:0000256" key="1">
    <source>
        <dbReference type="SAM" id="SignalP"/>
    </source>
</evidence>
<dbReference type="PATRIC" id="fig|1121477.3.peg.4132"/>
<dbReference type="STRING" id="1121477.SAMN02745223_02765"/>
<evidence type="ECO:0000313" key="2">
    <source>
        <dbReference type="EMBL" id="KKB82825.1"/>
    </source>
</evidence>
<dbReference type="EMBL" id="LAJF01000091">
    <property type="protein sequence ID" value="KKB82825.1"/>
    <property type="molecule type" value="Genomic_DNA"/>
</dbReference>
<reference evidence="3 5" key="2">
    <citation type="submission" date="2016-11" db="EMBL/GenBank/DDBJ databases">
        <authorList>
            <person name="Jaros S."/>
            <person name="Januszkiewicz K."/>
            <person name="Wedrychowicz H."/>
        </authorList>
    </citation>
    <scope>NUCLEOTIDE SEQUENCE [LARGE SCALE GENOMIC DNA]</scope>
    <source>
        <strain evidence="3 5">DSM 17137</strain>
    </source>
</reference>
<name>A0A0F5LKM3_9HYPH</name>
<dbReference type="EMBL" id="FQVC01000008">
    <property type="protein sequence ID" value="SHF48630.1"/>
    <property type="molecule type" value="Genomic_DNA"/>
</dbReference>
<keyword evidence="4" id="KW-1185">Reference proteome</keyword>
<evidence type="ECO:0000313" key="5">
    <source>
        <dbReference type="Proteomes" id="UP000184533"/>
    </source>
</evidence>
<dbReference type="Proteomes" id="UP000184533">
    <property type="component" value="Unassembled WGS sequence"/>
</dbReference>
<feature type="signal peptide" evidence="1">
    <location>
        <begin position="1"/>
        <end position="23"/>
    </location>
</feature>
<feature type="chain" id="PRO_5015038239" evidence="1">
    <location>
        <begin position="24"/>
        <end position="179"/>
    </location>
</feature>
<sequence>MGHLCTATVAALFAMAAIMPTSAQETPPSSLPGGASALQETFADWQVVCAAVETGRSCAMSQVQAQQNGQRVLAIELQPGKDGGATGVLILPFGLALEAGATLTIDSNPPLASLRFATCLPAGCLLPLSFSAADIAALEAATTMTANASSMDAGQPVSLAVSLKGFTAAYARLGQLANG</sequence>
<dbReference type="InterPro" id="IPR038696">
    <property type="entry name" value="IalB_sf"/>
</dbReference>
<reference evidence="2 4" key="1">
    <citation type="submission" date="2015-03" db="EMBL/GenBank/DDBJ databases">
        <authorList>
            <person name="Hassan Y.I."/>
            <person name="Lepp D."/>
            <person name="Zhou T."/>
        </authorList>
    </citation>
    <scope>NUCLEOTIDE SEQUENCE [LARGE SCALE GENOMIC DNA]</scope>
    <source>
        <strain evidence="2 4">DSM 17137</strain>
    </source>
</reference>